<sequence>MYRNAKENLWVGRKDGVDKASLRLHQRVQCYPIDHLPLSDTEKEIAIIGFQCDEGVKRNKGRIGAGKAPDEIRKYLANLPYHLEEDSNIIDVGNVVCEDGNLEESQRELGLYVRELLYQSKFPIILGGGHETLFGHYLGARAFLGDEPSLGIINIDAHFDLRVEPFATSGTMFKQILDKDHQVGYLALGIQRFGNTKKLFETAEAYHCTYLYEEEVEKIEQTIQVIDRFSQTYDYMILTLCFDAIHLNAAPGVSAPSPFGLEPKTVRKLLRYIAKKENLLSFDLSEVNPQLDENGKTARLAAYLLAELMMSMSDYKL</sequence>
<dbReference type="Gene3D" id="3.40.800.10">
    <property type="entry name" value="Ureohydrolase domain"/>
    <property type="match status" value="1"/>
</dbReference>
<dbReference type="Pfam" id="PF00491">
    <property type="entry name" value="Arginase"/>
    <property type="match status" value="1"/>
</dbReference>
<dbReference type="PROSITE" id="PS51409">
    <property type="entry name" value="ARGINASE_2"/>
    <property type="match status" value="1"/>
</dbReference>
<reference evidence="9 10" key="1">
    <citation type="submission" date="2016-02" db="EMBL/GenBank/DDBJ databases">
        <title>Draft Genome for Tepidibacillus decaturensis nov. sp. Strain Z9, an Anaerobic, Moderately Thermophilic and Heterotrophic Bacterium from Deep Subsurface of the Illinois Basin, USA.</title>
        <authorList>
            <person name="Dong Y."/>
            <person name="Chang J.Y."/>
            <person name="Sanford R."/>
            <person name="Fouke B.W."/>
        </authorList>
    </citation>
    <scope>NUCLEOTIDE SEQUENCE [LARGE SCALE GENOMIC DNA]</scope>
    <source>
        <strain evidence="9 10">Z9</strain>
    </source>
</reference>
<dbReference type="AlphaFoldDB" id="A0A135L6L8"/>
<dbReference type="GO" id="GO:0019557">
    <property type="term" value="P:L-histidine catabolic process to glutamate and formate"/>
    <property type="evidence" value="ECO:0007669"/>
    <property type="project" value="UniProtKB-UniPathway"/>
</dbReference>
<feature type="binding site" evidence="5 7">
    <location>
        <position position="241"/>
    </location>
    <ligand>
        <name>Mn(2+)</name>
        <dbReference type="ChEBI" id="CHEBI:29035"/>
        <label>1</label>
    </ligand>
</feature>
<evidence type="ECO:0000313" key="9">
    <source>
        <dbReference type="EMBL" id="KXG44547.1"/>
    </source>
</evidence>
<dbReference type="UniPathway" id="UPA00379">
    <property type="reaction ID" value="UER00552"/>
</dbReference>
<dbReference type="EMBL" id="LSKU01000001">
    <property type="protein sequence ID" value="KXG44547.1"/>
    <property type="molecule type" value="Genomic_DNA"/>
</dbReference>
<feature type="binding site" evidence="7">
    <location>
        <position position="243"/>
    </location>
    <ligand>
        <name>Mn(2+)</name>
        <dbReference type="ChEBI" id="CHEBI:29035"/>
        <label>1</label>
    </ligand>
</feature>
<dbReference type="PANTHER" id="PTHR11358:SF35">
    <property type="entry name" value="FORMIMIDOYLGLUTAMASE"/>
    <property type="match status" value="1"/>
</dbReference>
<dbReference type="GO" id="GO:0033389">
    <property type="term" value="P:putrescine biosynthetic process from arginine, via agmatine"/>
    <property type="evidence" value="ECO:0007669"/>
    <property type="project" value="TreeGrafter"/>
</dbReference>
<evidence type="ECO:0000256" key="8">
    <source>
        <dbReference type="PROSITE-ProRule" id="PRU00742"/>
    </source>
</evidence>
<feature type="binding site" evidence="5 7">
    <location>
        <position position="130"/>
    </location>
    <ligand>
        <name>Mn(2+)</name>
        <dbReference type="ChEBI" id="CHEBI:29035"/>
        <label>1</label>
    </ligand>
</feature>
<evidence type="ECO:0000256" key="4">
    <source>
        <dbReference type="ARBA" id="ARBA00023211"/>
    </source>
</evidence>
<accession>A0A135L6L8</accession>
<dbReference type="InterPro" id="IPR006035">
    <property type="entry name" value="Ureohydrolase"/>
</dbReference>
<feature type="binding site" evidence="7">
    <location>
        <position position="158"/>
    </location>
    <ligand>
        <name>Mn(2+)</name>
        <dbReference type="ChEBI" id="CHEBI:29035"/>
        <label>1</label>
    </ligand>
</feature>
<feature type="binding site" evidence="5">
    <location>
        <position position="241"/>
    </location>
    <ligand>
        <name>Mn(2+)</name>
        <dbReference type="ChEBI" id="CHEBI:29035"/>
        <label>2</label>
    </ligand>
</feature>
<dbReference type="PANTHER" id="PTHR11358">
    <property type="entry name" value="ARGINASE/AGMATINASE"/>
    <property type="match status" value="1"/>
</dbReference>
<comment type="catalytic activity">
    <reaction evidence="5">
        <text>N-formimidoyl-L-glutamate + H2O = formamide + L-glutamate</text>
        <dbReference type="Rhea" id="RHEA:22492"/>
        <dbReference type="ChEBI" id="CHEBI:15377"/>
        <dbReference type="ChEBI" id="CHEBI:16397"/>
        <dbReference type="ChEBI" id="CHEBI:29985"/>
        <dbReference type="ChEBI" id="CHEBI:58928"/>
        <dbReference type="EC" id="3.5.3.8"/>
    </reaction>
</comment>
<dbReference type="EC" id="3.5.3.8" evidence="5 6"/>
<dbReference type="GO" id="GO:0030145">
    <property type="term" value="F:manganese ion binding"/>
    <property type="evidence" value="ECO:0007669"/>
    <property type="project" value="UniProtKB-UniRule"/>
</dbReference>
<name>A0A135L6L8_9BACI</name>
<keyword evidence="2 5" id="KW-0378">Hydrolase</keyword>
<feature type="binding site" evidence="5 7">
    <location>
        <position position="156"/>
    </location>
    <ligand>
        <name>Mn(2+)</name>
        <dbReference type="ChEBI" id="CHEBI:29035"/>
        <label>1</label>
    </ligand>
</feature>
<comment type="cofactor">
    <cofactor evidence="5 7">
        <name>Mn(2+)</name>
        <dbReference type="ChEBI" id="CHEBI:29035"/>
    </cofactor>
    <text evidence="5 7">Binds 2 manganese ions per subunit.</text>
</comment>
<dbReference type="CDD" id="cd09988">
    <property type="entry name" value="Formimidoylglutamase"/>
    <property type="match status" value="1"/>
</dbReference>
<evidence type="ECO:0000256" key="7">
    <source>
        <dbReference type="PIRSR" id="PIRSR036979-1"/>
    </source>
</evidence>
<dbReference type="Proteomes" id="UP000070352">
    <property type="component" value="Unassembled WGS sequence"/>
</dbReference>
<evidence type="ECO:0000256" key="3">
    <source>
        <dbReference type="ARBA" id="ARBA00022808"/>
    </source>
</evidence>
<dbReference type="STRING" id="1413211.U473_11355"/>
<keyword evidence="1 5" id="KW-0479">Metal-binding</keyword>
<proteinExistence type="inferred from homology"/>
<dbReference type="RefSeq" id="WP_068726408.1">
    <property type="nucleotide sequence ID" value="NZ_LSKU01000001.1"/>
</dbReference>
<evidence type="ECO:0000256" key="5">
    <source>
        <dbReference type="HAMAP-Rule" id="MF_00737"/>
    </source>
</evidence>
<protein>
    <recommendedName>
        <fullName evidence="5 6">Formimidoylglutamase</fullName>
        <ecNumber evidence="5 6">3.5.3.8</ecNumber>
    </recommendedName>
    <alternativeName>
        <fullName evidence="5">Formiminoglutamase</fullName>
    </alternativeName>
    <alternativeName>
        <fullName evidence="5">Formiminoglutamate hydrolase</fullName>
    </alternativeName>
</protein>
<evidence type="ECO:0000256" key="1">
    <source>
        <dbReference type="ARBA" id="ARBA00022723"/>
    </source>
</evidence>
<dbReference type="PIRSF" id="PIRSF036979">
    <property type="entry name" value="Arginase"/>
    <property type="match status" value="1"/>
</dbReference>
<dbReference type="GO" id="GO:0050415">
    <property type="term" value="F:formimidoylglutamase activity"/>
    <property type="evidence" value="ECO:0007669"/>
    <property type="project" value="UniProtKB-UniRule"/>
</dbReference>
<feature type="binding site" evidence="5">
    <location>
        <position position="243"/>
    </location>
    <ligand>
        <name>Mn(2+)</name>
        <dbReference type="ChEBI" id="CHEBI:29035"/>
        <label>2</label>
    </ligand>
</feature>
<dbReference type="GO" id="GO:0019556">
    <property type="term" value="P:L-histidine catabolic process to glutamate and formamide"/>
    <property type="evidence" value="ECO:0007669"/>
    <property type="project" value="UniProtKB-UniRule"/>
</dbReference>
<feature type="binding site" evidence="5">
    <location>
        <position position="156"/>
    </location>
    <ligand>
        <name>Mn(2+)</name>
        <dbReference type="ChEBI" id="CHEBI:29035"/>
        <label>2</label>
    </ligand>
</feature>
<dbReference type="SUPFAM" id="SSF52768">
    <property type="entry name" value="Arginase/deacetylase"/>
    <property type="match status" value="1"/>
</dbReference>
<evidence type="ECO:0000313" key="10">
    <source>
        <dbReference type="Proteomes" id="UP000070352"/>
    </source>
</evidence>
<comment type="function">
    <text evidence="5">Catalyzes the conversion of N-formimidoyl-L-glutamate to L-glutamate and formamide.</text>
</comment>
<dbReference type="HAMAP" id="MF_00737">
    <property type="entry name" value="Formimidoylglutam"/>
    <property type="match status" value="1"/>
</dbReference>
<dbReference type="GO" id="GO:0008783">
    <property type="term" value="F:agmatinase activity"/>
    <property type="evidence" value="ECO:0007669"/>
    <property type="project" value="TreeGrafter"/>
</dbReference>
<feature type="binding site" evidence="5 7">
    <location>
        <position position="160"/>
    </location>
    <ligand>
        <name>Mn(2+)</name>
        <dbReference type="ChEBI" id="CHEBI:29035"/>
        <label>1</label>
    </ligand>
</feature>
<keyword evidence="10" id="KW-1185">Reference proteome</keyword>
<dbReference type="OrthoDB" id="9788689at2"/>
<dbReference type="NCBIfam" id="TIGR01227">
    <property type="entry name" value="hutG"/>
    <property type="match status" value="1"/>
</dbReference>
<dbReference type="InterPro" id="IPR023696">
    <property type="entry name" value="Ureohydrolase_dom_sf"/>
</dbReference>
<comment type="pathway">
    <text evidence="5">Amino-acid degradation; L-histidine degradation into L-glutamate; L-glutamate from N-formimidoyl-L-glutamate (hydrolase route): step 1/1.</text>
</comment>
<keyword evidence="3 5" id="KW-0369">Histidine metabolism</keyword>
<evidence type="ECO:0000256" key="6">
    <source>
        <dbReference type="NCBIfam" id="TIGR01227"/>
    </source>
</evidence>
<comment type="similarity">
    <text evidence="5 8">Belongs to the arginase family.</text>
</comment>
<dbReference type="InterPro" id="IPR005923">
    <property type="entry name" value="HutG"/>
</dbReference>
<keyword evidence="4 5" id="KW-0464">Manganese</keyword>
<organism evidence="9 10">
    <name type="scientific">Tepidibacillus decaturensis</name>
    <dbReference type="NCBI Taxonomy" id="1413211"/>
    <lineage>
        <taxon>Bacteria</taxon>
        <taxon>Bacillati</taxon>
        <taxon>Bacillota</taxon>
        <taxon>Bacilli</taxon>
        <taxon>Bacillales</taxon>
        <taxon>Bacillaceae</taxon>
        <taxon>Tepidibacillus</taxon>
    </lineage>
</organism>
<gene>
    <name evidence="5" type="primary">hutG</name>
    <name evidence="9" type="ORF">U473_11355</name>
</gene>
<feature type="binding site" evidence="5">
    <location>
        <position position="158"/>
    </location>
    <ligand>
        <name>Mn(2+)</name>
        <dbReference type="ChEBI" id="CHEBI:29035"/>
        <label>2</label>
    </ligand>
</feature>
<comment type="caution">
    <text evidence="9">The sequence shown here is derived from an EMBL/GenBank/DDBJ whole genome shotgun (WGS) entry which is preliminary data.</text>
</comment>
<evidence type="ECO:0000256" key="2">
    <source>
        <dbReference type="ARBA" id="ARBA00022801"/>
    </source>
</evidence>